<evidence type="ECO:0008006" key="3">
    <source>
        <dbReference type="Google" id="ProtNLM"/>
    </source>
</evidence>
<dbReference type="InterPro" id="IPR023292">
    <property type="entry name" value="NTP_PyroPHydrolase-like_dom_sf"/>
</dbReference>
<accession>D7BNZ1</accession>
<evidence type="ECO:0000313" key="2">
    <source>
        <dbReference type="Proteomes" id="UP000000376"/>
    </source>
</evidence>
<dbReference type="eggNOG" id="COG4696">
    <property type="taxonomic scope" value="Bacteria"/>
</dbReference>
<keyword evidence="2" id="KW-1185">Reference proteome</keyword>
<dbReference type="STRING" id="644284.Arch_0917"/>
<dbReference type="InterPro" id="IPR021130">
    <property type="entry name" value="PRib-ATP_PPHydrolase-like"/>
</dbReference>
<dbReference type="AlphaFoldDB" id="D7BNZ1"/>
<dbReference type="KEGG" id="ahe:Arch_0917"/>
<dbReference type="CDD" id="cd11530">
    <property type="entry name" value="NTP-PPase_DR2231_like"/>
    <property type="match status" value="1"/>
</dbReference>
<sequence length="155" mass="17329">MNSQPQRPDPNQPELLVRQFHEVYKLPIVTDRPDAARERIHMRLSLIAEEFAELLGAAYGPQARQIMEDAWAQAQTVDEQARDTVEVADALGDLIYVIYGMALELGIPLSRVLDEIQASNLSKLGADGQPIYREDGKVLKGPDYFPPDISRALES</sequence>
<dbReference type="Gene3D" id="1.10.3420.10">
    <property type="entry name" value="putative ntp pyrophosphohydrolase like domain"/>
    <property type="match status" value="1"/>
</dbReference>
<gene>
    <name evidence="1" type="ordered locus">Arch_0917</name>
</gene>
<organism evidence="1 2">
    <name type="scientific">Arcanobacterium haemolyticum (strain ATCC 9345 / DSM 20595 / CCM 5947 / CCUG 17215 / LMG 16163 / NBRC 15585 / NCTC 8452 / 11018)</name>
    <dbReference type="NCBI Taxonomy" id="644284"/>
    <lineage>
        <taxon>Bacteria</taxon>
        <taxon>Bacillati</taxon>
        <taxon>Actinomycetota</taxon>
        <taxon>Actinomycetes</taxon>
        <taxon>Actinomycetales</taxon>
        <taxon>Actinomycetaceae</taxon>
        <taxon>Arcanobacterium</taxon>
    </lineage>
</organism>
<protein>
    <recommendedName>
        <fullName evidence="3">MazG nucleotide pyrophosphohydrolase</fullName>
    </recommendedName>
</protein>
<proteinExistence type="predicted"/>
<dbReference type="HOGENOM" id="CLU_097934_1_0_11"/>
<name>D7BNZ1_ARCHD</name>
<reference evidence="1 2" key="1">
    <citation type="journal article" date="2010" name="Stand. Genomic Sci.">
        <title>Complete genome sequence of Arcanobacterium haemolyticum type strain (11018).</title>
        <authorList>
            <person name="Yasawong M."/>
            <person name="Teshima H."/>
            <person name="Lapidus A."/>
            <person name="Nolan M."/>
            <person name="Lucas S."/>
            <person name="Glavina Del Rio T."/>
            <person name="Tice H."/>
            <person name="Cheng J."/>
            <person name="Bruce D."/>
            <person name="Detter C."/>
            <person name="Tapia R."/>
            <person name="Han C."/>
            <person name="Goodwin L."/>
            <person name="Pitluck S."/>
            <person name="Liolios K."/>
            <person name="Ivanova N."/>
            <person name="Mavromatis K."/>
            <person name="Mikhailova N."/>
            <person name="Pati A."/>
            <person name="Chen A."/>
            <person name="Palaniappan K."/>
            <person name="Land M."/>
            <person name="Hauser L."/>
            <person name="Chang Y."/>
            <person name="Jeffries C."/>
            <person name="Rohde M."/>
            <person name="Sikorski J."/>
            <person name="Pukall R."/>
            <person name="Goker M."/>
            <person name="Woyke T."/>
            <person name="Bristow J."/>
            <person name="Eisen J."/>
            <person name="Markowitz V."/>
            <person name="Hugenholtz P."/>
            <person name="Kyrpides N."/>
            <person name="Klenk H."/>
        </authorList>
    </citation>
    <scope>NUCLEOTIDE SEQUENCE [LARGE SCALE GENOMIC DNA]</scope>
    <source>
        <strain evidence="2">ATCC 9345 / DSM 20595 / CCUG 17215 / LMG 16163 / NBRC 15585 / NCTC 8452 / 11018</strain>
    </source>
</reference>
<dbReference type="RefSeq" id="WP_013170136.1">
    <property type="nucleotide sequence ID" value="NC_014218.1"/>
</dbReference>
<dbReference type="InterPro" id="IPR033653">
    <property type="entry name" value="NTP-PPase_DR2231-like"/>
</dbReference>
<dbReference type="Proteomes" id="UP000000376">
    <property type="component" value="Chromosome"/>
</dbReference>
<dbReference type="OrthoDB" id="9795188at2"/>
<dbReference type="EMBL" id="CP002045">
    <property type="protein sequence ID" value="ADH92640.1"/>
    <property type="molecule type" value="Genomic_DNA"/>
</dbReference>
<evidence type="ECO:0000313" key="1">
    <source>
        <dbReference type="EMBL" id="ADH92640.1"/>
    </source>
</evidence>
<dbReference type="Pfam" id="PF01503">
    <property type="entry name" value="PRA-PH"/>
    <property type="match status" value="1"/>
</dbReference>